<name>A0A9P8AW22_9AGAR</name>
<dbReference type="OrthoDB" id="10261837at2759"/>
<dbReference type="Pfam" id="PF03033">
    <property type="entry name" value="Glyco_transf_28"/>
    <property type="match status" value="1"/>
</dbReference>
<dbReference type="Gene3D" id="2.30.29.30">
    <property type="entry name" value="Pleckstrin-homology domain (PH domain)/Phosphotyrosine-binding domain (PTB)"/>
    <property type="match status" value="2"/>
</dbReference>
<feature type="region of interest" description="Disordered" evidence="18">
    <location>
        <begin position="559"/>
        <end position="590"/>
    </location>
</feature>
<keyword evidence="6" id="KW-0963">Cytoplasm</keyword>
<dbReference type="Pfam" id="PF00169">
    <property type="entry name" value="PH"/>
    <property type="match status" value="1"/>
</dbReference>
<evidence type="ECO:0000256" key="17">
    <source>
        <dbReference type="ARBA" id="ARBA00049453"/>
    </source>
</evidence>
<dbReference type="GO" id="GO:0005737">
    <property type="term" value="C:cytoplasm"/>
    <property type="evidence" value="ECO:0007669"/>
    <property type="project" value="UniProtKB-SubCell"/>
</dbReference>
<protein>
    <recommendedName>
        <fullName evidence="5">Sterol 3-beta-glucosyltransferase</fullName>
        <ecNumber evidence="4">2.4.1.173</ecNumber>
    </recommendedName>
    <alternativeName>
        <fullName evidence="15">Autophagy-related protein 26</fullName>
    </alternativeName>
</protein>
<dbReference type="CDD" id="cd03784">
    <property type="entry name" value="GT1_Gtf-like"/>
    <property type="match status" value="1"/>
</dbReference>
<keyword evidence="9" id="KW-0808">Transferase</keyword>
<dbReference type="FunFam" id="3.40.50.2000:FF:000009">
    <property type="entry name" value="Sterol 3-beta-glucosyltransferase UGT80A2"/>
    <property type="match status" value="1"/>
</dbReference>
<feature type="compositionally biased region" description="Low complexity" evidence="18">
    <location>
        <begin position="97"/>
        <end position="114"/>
    </location>
</feature>
<reference evidence="20" key="1">
    <citation type="submission" date="2020-11" db="EMBL/GenBank/DDBJ databases">
        <title>Adaptations for nitrogen fixation in a non-lichenized fungal sporocarp promotes dispersal by wood-feeding termites.</title>
        <authorList>
            <consortium name="DOE Joint Genome Institute"/>
            <person name="Koch R.A."/>
            <person name="Yoon G."/>
            <person name="Arayal U."/>
            <person name="Lail K."/>
            <person name="Amirebrahimi M."/>
            <person name="Labutti K."/>
            <person name="Lipzen A."/>
            <person name="Riley R."/>
            <person name="Barry K."/>
            <person name="Henrissat B."/>
            <person name="Grigoriev I.V."/>
            <person name="Herr J.R."/>
            <person name="Aime M.C."/>
        </authorList>
    </citation>
    <scope>NUCLEOTIDE SEQUENCE</scope>
    <source>
        <strain evidence="20">MCA 3950</strain>
    </source>
</reference>
<keyword evidence="11" id="KW-0756">Sterol biosynthesis</keyword>
<evidence type="ECO:0000256" key="3">
    <source>
        <dbReference type="ARBA" id="ARBA00006962"/>
    </source>
</evidence>
<feature type="region of interest" description="Disordered" evidence="18">
    <location>
        <begin position="632"/>
        <end position="687"/>
    </location>
</feature>
<feature type="compositionally biased region" description="Low complexity" evidence="18">
    <location>
        <begin position="139"/>
        <end position="148"/>
    </location>
</feature>
<feature type="compositionally biased region" description="Acidic residues" evidence="18">
    <location>
        <begin position="257"/>
        <end position="270"/>
    </location>
</feature>
<dbReference type="PANTHER" id="PTHR48050:SF25">
    <property type="entry name" value="STEROL 3-BETA-GLUCOSYLTRANSFERASE"/>
    <property type="match status" value="1"/>
</dbReference>
<evidence type="ECO:0000256" key="6">
    <source>
        <dbReference type="ARBA" id="ARBA00022490"/>
    </source>
</evidence>
<evidence type="ECO:0000256" key="18">
    <source>
        <dbReference type="SAM" id="MobiDB-lite"/>
    </source>
</evidence>
<dbReference type="InterPro" id="IPR001849">
    <property type="entry name" value="PH_domain"/>
</dbReference>
<keyword evidence="14" id="KW-0753">Steroid metabolism</keyword>
<comment type="catalytic activity">
    <reaction evidence="17">
        <text>a sterol + UDP-alpha-D-glucose = a sterol 3-beta-D-glucoside + UDP + H(+)</text>
        <dbReference type="Rhea" id="RHEA:22724"/>
        <dbReference type="ChEBI" id="CHEBI:15378"/>
        <dbReference type="ChEBI" id="CHEBI:15889"/>
        <dbReference type="ChEBI" id="CHEBI:37424"/>
        <dbReference type="ChEBI" id="CHEBI:58223"/>
        <dbReference type="ChEBI" id="CHEBI:58885"/>
        <dbReference type="EC" id="2.4.1.173"/>
    </reaction>
    <physiologicalReaction direction="left-to-right" evidence="17">
        <dbReference type="Rhea" id="RHEA:22725"/>
    </physiologicalReaction>
</comment>
<dbReference type="Proteomes" id="UP000812287">
    <property type="component" value="Unassembled WGS sequence"/>
</dbReference>
<dbReference type="InterPro" id="IPR048065">
    <property type="entry name" value="ATG26_PH_GRAM2"/>
</dbReference>
<proteinExistence type="inferred from homology"/>
<evidence type="ECO:0000313" key="21">
    <source>
        <dbReference type="Proteomes" id="UP000812287"/>
    </source>
</evidence>
<dbReference type="InterPro" id="IPR048066">
    <property type="entry name" value="ATG26_PH_GRAM1"/>
</dbReference>
<dbReference type="InterPro" id="IPR002213">
    <property type="entry name" value="UDP_glucos_trans"/>
</dbReference>
<evidence type="ECO:0000256" key="4">
    <source>
        <dbReference type="ARBA" id="ARBA00012650"/>
    </source>
</evidence>
<dbReference type="FunFam" id="2.30.29.30:FF:000391">
    <property type="entry name" value="Sterol 3-beta-glucosyltransferase"/>
    <property type="match status" value="1"/>
</dbReference>
<dbReference type="InterPro" id="IPR004182">
    <property type="entry name" value="GRAM"/>
</dbReference>
<dbReference type="CDD" id="cd13216">
    <property type="entry name" value="PH-GRAM2_AGT26"/>
    <property type="match status" value="1"/>
</dbReference>
<dbReference type="SUPFAM" id="SSF50729">
    <property type="entry name" value="PH domain-like"/>
    <property type="match status" value="1"/>
</dbReference>
<evidence type="ECO:0000256" key="5">
    <source>
        <dbReference type="ARBA" id="ARBA00017894"/>
    </source>
</evidence>
<dbReference type="Pfam" id="PF06722">
    <property type="entry name" value="EryCIII-like_C"/>
    <property type="match status" value="1"/>
</dbReference>
<feature type="compositionally biased region" description="Low complexity" evidence="18">
    <location>
        <begin position="239"/>
        <end position="256"/>
    </location>
</feature>
<dbReference type="GO" id="GO:0016020">
    <property type="term" value="C:membrane"/>
    <property type="evidence" value="ECO:0007669"/>
    <property type="project" value="UniProtKB-SubCell"/>
</dbReference>
<evidence type="ECO:0000256" key="12">
    <source>
        <dbReference type="ARBA" id="ARBA00023136"/>
    </source>
</evidence>
<dbReference type="PROSITE" id="PS50003">
    <property type="entry name" value="PH_DOMAIN"/>
    <property type="match status" value="1"/>
</dbReference>
<evidence type="ECO:0000256" key="14">
    <source>
        <dbReference type="ARBA" id="ARBA00023221"/>
    </source>
</evidence>
<dbReference type="CDD" id="cd13215">
    <property type="entry name" value="PH-GRAM1_AGT26"/>
    <property type="match status" value="1"/>
</dbReference>
<feature type="compositionally biased region" description="Polar residues" evidence="18">
    <location>
        <begin position="658"/>
        <end position="687"/>
    </location>
</feature>
<dbReference type="EMBL" id="MU250526">
    <property type="protein sequence ID" value="KAG7450169.1"/>
    <property type="molecule type" value="Genomic_DNA"/>
</dbReference>
<feature type="compositionally biased region" description="Low complexity" evidence="18">
    <location>
        <begin position="64"/>
        <end position="77"/>
    </location>
</feature>
<feature type="compositionally biased region" description="Basic and acidic residues" evidence="18">
    <location>
        <begin position="1459"/>
        <end position="1469"/>
    </location>
</feature>
<comment type="caution">
    <text evidence="20">The sequence shown here is derived from an EMBL/GenBank/DDBJ whole genome shotgun (WGS) entry which is preliminary data.</text>
</comment>
<evidence type="ECO:0000256" key="13">
    <source>
        <dbReference type="ARBA" id="ARBA00023166"/>
    </source>
</evidence>
<feature type="region of interest" description="Disordered" evidence="18">
    <location>
        <begin position="31"/>
        <end position="206"/>
    </location>
</feature>
<evidence type="ECO:0000256" key="9">
    <source>
        <dbReference type="ARBA" id="ARBA00022679"/>
    </source>
</evidence>
<evidence type="ECO:0000256" key="2">
    <source>
        <dbReference type="ARBA" id="ARBA00004496"/>
    </source>
</evidence>
<dbReference type="PANTHER" id="PTHR48050">
    <property type="entry name" value="STEROL 3-BETA-GLUCOSYLTRANSFERASE"/>
    <property type="match status" value="1"/>
</dbReference>
<keyword evidence="13" id="KW-1207">Sterol metabolism</keyword>
<dbReference type="SMART" id="SM00233">
    <property type="entry name" value="PH"/>
    <property type="match status" value="1"/>
</dbReference>
<dbReference type="SMART" id="SM00568">
    <property type="entry name" value="GRAM"/>
    <property type="match status" value="2"/>
</dbReference>
<evidence type="ECO:0000313" key="20">
    <source>
        <dbReference type="EMBL" id="KAG7450169.1"/>
    </source>
</evidence>
<organism evidence="20 21">
    <name type="scientific">Guyanagaster necrorhizus</name>
    <dbReference type="NCBI Taxonomy" id="856835"/>
    <lineage>
        <taxon>Eukaryota</taxon>
        <taxon>Fungi</taxon>
        <taxon>Dikarya</taxon>
        <taxon>Basidiomycota</taxon>
        <taxon>Agaricomycotina</taxon>
        <taxon>Agaricomycetes</taxon>
        <taxon>Agaricomycetidae</taxon>
        <taxon>Agaricales</taxon>
        <taxon>Marasmiineae</taxon>
        <taxon>Physalacriaceae</taxon>
        <taxon>Guyanagaster</taxon>
    </lineage>
</organism>
<dbReference type="InterPro" id="IPR011993">
    <property type="entry name" value="PH-like_dom_sf"/>
</dbReference>
<evidence type="ECO:0000256" key="11">
    <source>
        <dbReference type="ARBA" id="ARBA00023011"/>
    </source>
</evidence>
<comment type="subcellular location">
    <subcellularLocation>
        <location evidence="2">Cytoplasm</location>
    </subcellularLocation>
    <subcellularLocation>
        <location evidence="1">Membrane</location>
        <topology evidence="1">Peripheral membrane protein</topology>
    </subcellularLocation>
</comment>
<keyword evidence="12" id="KW-0472">Membrane</keyword>
<sequence>MDRLPALQPILHDPGTAPALITSPEALGFADSPVAQKESKDSSNSSRVKRLSSAMEKTVDKLGRSISGKSSASPSPGGHRRLFSISRKGKATDRSDSMPIPSSTTTPPTSRPTSPVKPVRPIPPIQDDSPFITPPSPRLSPMRPSLASFRGDGSMRAGTQTLIQALQALPWTKDPDNDDDFMNHNNLTPATDSDSEDDDKSSEPLAHLASSIHTIYRPLARSRKYSIGPSQLIRRSTLPSHSPSSEEPSLSESSAPSDEEGIEEADDFEETTPRMPGVEEPAALTPIISASTRQRMNAESLEQLGMVRTGSTATVRFQRRAMLAEKLREVFELEGIEEVRAEMPCWLLRSILLQGYMYLTNAYLCFFAHMPSKEHQVLKSGSLTKKAQRTKRWIKHWFVLKNDALSWYQSSSDPYFPHGIVDLRYAISCEPVREKEFRVRTNQKTVLLYADSVPSREEWVKAIRKVIFKAQNMGDSVKIAIPYSAILDVDKSSAMDFSETIEIKVFDKDSSEQPSVDSYFFAYFHDLSSALDQIRDAARTHRAVELGEGKAQSLKGVLDTTTTRQPGPSVVDRGASMPTEGSKDKATGSGFRISSFLRPFQDSTARSLTATPDAVSDIMEEFTHISRRTNSSSFVPVTSTGSPSKQLDLPRTADHSSQEAFTDLTPTPSNIRINHTYPPSTSLSSSIDPDNTSLILRETNGSNASTWSVGVPGWLKVGRPSRFFASNESPPITLSPPVAIKEMYSSTSSSILGSRWSGAGDLAFSVLDAPISNIDNEVVEKFRTSFAYDEKETLLGYFPGYIFRLLPVFGRLYISTNYFCFKSTGPLTSRTRMALPIRDILSTENSKATRFGHHGLIIIVRGHEELFFEFGAEDKRNAFVKLLEQQMEDVRRRLAAGETSVPTSGKRDALILEEFEARSSRSSPESDPAPTAESLTDSLPAVMFTSASSTFLTFKPQKSLHFTFLTIGSRGDVQPYIALAKGLKADGHRVRIATHREFKEWIESHGIEFGYVGGDPAELMRICVENGMFTLSFMKEGLQKFRGWLDDLLKTSWEACQGTDVLIESPSAMGGLHIAEALAIPYFRAFTMTWTRTRAYPHAFAVPDRKMGGSYNYMSYVMFDQVFWRATSGQINRWRRNVLHLSGTSLDKMEPHKIPFLYNFSPHVVPPPLDWPEWIRVTGYWFLDDADVSAKKWVPPEGLVVFIDNAHKLGKKVVYIGFGSIVVSDPRAMTRCVIEAVVQSGVYAILSKGWSDRLHIKSADASEPEEPLPKQIYSIASIPHDWLFQRIDAACHHGGAGTTGASLRAGLPTIIKPFFGDQFFWADRVEALGVGSGVRKLTIETLKDALLLATTDQKQIHRARLVGEQIKAEDGVVTAVESIYRDLEYARSLIKRSPPDIGEDDEGIDPEHATIRDRRSSAPMDPSSGYSSSGSARGGAPSEDWSVISEQDERRSSFSSRISDGKPNVERSNNKRNSLAAAVLSVLPDTLTSSPRRRTISASSRT</sequence>
<feature type="region of interest" description="Disordered" evidence="18">
    <location>
        <begin position="228"/>
        <end position="284"/>
    </location>
</feature>
<evidence type="ECO:0000256" key="15">
    <source>
        <dbReference type="ARBA" id="ARBA00029843"/>
    </source>
</evidence>
<keyword evidence="8" id="KW-0328">Glycosyltransferase</keyword>
<feature type="compositionally biased region" description="Low complexity" evidence="18">
    <location>
        <begin position="1417"/>
        <end position="1438"/>
    </location>
</feature>
<dbReference type="GO" id="GO:0005975">
    <property type="term" value="P:carbohydrate metabolic process"/>
    <property type="evidence" value="ECO:0007669"/>
    <property type="project" value="InterPro"/>
</dbReference>
<comment type="catalytic activity">
    <reaction evidence="16">
        <text>ergosterol + UDP-alpha-D-glucose = ergosteryl 3-beta-D-glucoside + UDP + H(+)</text>
        <dbReference type="Rhea" id="RHEA:61836"/>
        <dbReference type="ChEBI" id="CHEBI:15378"/>
        <dbReference type="ChEBI" id="CHEBI:16933"/>
        <dbReference type="ChEBI" id="CHEBI:52973"/>
        <dbReference type="ChEBI" id="CHEBI:58223"/>
        <dbReference type="ChEBI" id="CHEBI:58885"/>
    </reaction>
    <physiologicalReaction direction="left-to-right" evidence="16">
        <dbReference type="Rhea" id="RHEA:61837"/>
    </physiologicalReaction>
</comment>
<dbReference type="Pfam" id="PF02893">
    <property type="entry name" value="GRAM"/>
    <property type="match status" value="1"/>
</dbReference>
<dbReference type="FunFam" id="3.40.50.2000:FF:000029">
    <property type="entry name" value="Sterol 3-beta-glucosyltransferase"/>
    <property type="match status" value="1"/>
</dbReference>
<evidence type="ECO:0000259" key="19">
    <source>
        <dbReference type="PROSITE" id="PS50003"/>
    </source>
</evidence>
<dbReference type="RefSeq" id="XP_043043669.1">
    <property type="nucleotide sequence ID" value="XM_043185258.1"/>
</dbReference>
<dbReference type="GeneID" id="66107555"/>
<dbReference type="InterPro" id="IPR050426">
    <property type="entry name" value="Glycosyltransferase_28"/>
</dbReference>
<evidence type="ECO:0000256" key="7">
    <source>
        <dbReference type="ARBA" id="ARBA00022516"/>
    </source>
</evidence>
<evidence type="ECO:0000256" key="8">
    <source>
        <dbReference type="ARBA" id="ARBA00022676"/>
    </source>
</evidence>
<gene>
    <name evidence="20" type="ORF">BT62DRAFT_927475</name>
</gene>
<comment type="similarity">
    <text evidence="3">Belongs to the glycosyltransferase 28 family.</text>
</comment>
<dbReference type="EC" id="2.4.1.173" evidence="4"/>
<dbReference type="SUPFAM" id="SSF53756">
    <property type="entry name" value="UDP-Glycosyltransferase/glycogen phosphorylase"/>
    <property type="match status" value="1"/>
</dbReference>
<dbReference type="GO" id="GO:0016126">
    <property type="term" value="P:sterol biosynthetic process"/>
    <property type="evidence" value="ECO:0007669"/>
    <property type="project" value="UniProtKB-KW"/>
</dbReference>
<evidence type="ECO:0000256" key="10">
    <source>
        <dbReference type="ARBA" id="ARBA00022955"/>
    </source>
</evidence>
<feature type="compositionally biased region" description="Basic and acidic residues" evidence="18">
    <location>
        <begin position="1405"/>
        <end position="1416"/>
    </location>
</feature>
<feature type="domain" description="PH" evidence="19">
    <location>
        <begin position="376"/>
        <end position="468"/>
    </location>
</feature>
<feature type="compositionally biased region" description="Polar residues" evidence="18">
    <location>
        <begin position="632"/>
        <end position="645"/>
    </location>
</feature>
<feature type="region of interest" description="Disordered" evidence="18">
    <location>
        <begin position="1392"/>
        <end position="1473"/>
    </location>
</feature>
<dbReference type="InterPro" id="IPR010610">
    <property type="entry name" value="EryCIII-like_C"/>
</dbReference>
<dbReference type="Gene3D" id="3.40.50.2000">
    <property type="entry name" value="Glycogen Phosphorylase B"/>
    <property type="match status" value="2"/>
</dbReference>
<keyword evidence="21" id="KW-1185">Reference proteome</keyword>
<keyword evidence="10" id="KW-0443">Lipid metabolism</keyword>
<evidence type="ECO:0000256" key="1">
    <source>
        <dbReference type="ARBA" id="ARBA00004170"/>
    </source>
</evidence>
<evidence type="ECO:0000256" key="16">
    <source>
        <dbReference type="ARBA" id="ARBA00047886"/>
    </source>
</evidence>
<accession>A0A9P8AW22</accession>
<keyword evidence="7" id="KW-0444">Lipid biosynthesis</keyword>
<dbReference type="InterPro" id="IPR004276">
    <property type="entry name" value="GlycoTrans_28_N"/>
</dbReference>
<dbReference type="GO" id="GO:0016906">
    <property type="term" value="F:sterol 3-beta-glucosyltransferase activity"/>
    <property type="evidence" value="ECO:0007669"/>
    <property type="project" value="UniProtKB-EC"/>
</dbReference>
<keyword evidence="10" id="KW-0752">Steroid biosynthesis</keyword>